<dbReference type="FunFam" id="3.40.50.300:FF:000145">
    <property type="entry name" value="probable ATP-dependent RNA helicase DHX40"/>
    <property type="match status" value="1"/>
</dbReference>
<dbReference type="GO" id="GO:0003724">
    <property type="term" value="F:RNA helicase activity"/>
    <property type="evidence" value="ECO:0007669"/>
    <property type="project" value="UniProtKB-EC"/>
</dbReference>
<evidence type="ECO:0000256" key="2">
    <source>
        <dbReference type="ARBA" id="ARBA00022741"/>
    </source>
</evidence>
<dbReference type="GO" id="GO:0005524">
    <property type="term" value="F:ATP binding"/>
    <property type="evidence" value="ECO:0007669"/>
    <property type="project" value="UniProtKB-KW"/>
</dbReference>
<dbReference type="Gene3D" id="1.20.120.1080">
    <property type="match status" value="1"/>
</dbReference>
<comment type="caution">
    <text evidence="10">The sequence shown here is derived from an EMBL/GenBank/DDBJ whole genome shotgun (WGS) entry which is preliminary data.</text>
</comment>
<dbReference type="Pfam" id="PF00271">
    <property type="entry name" value="Helicase_C"/>
    <property type="match status" value="1"/>
</dbReference>
<keyword evidence="4" id="KW-0347">Helicase</keyword>
<dbReference type="GO" id="GO:0071013">
    <property type="term" value="C:catalytic step 2 spliceosome"/>
    <property type="evidence" value="ECO:0007669"/>
    <property type="project" value="TreeGrafter"/>
</dbReference>
<dbReference type="OrthoDB" id="10253254at2759"/>
<gene>
    <name evidence="10" type="ORF">CcCBS67573_g02580</name>
</gene>
<evidence type="ECO:0000256" key="5">
    <source>
        <dbReference type="ARBA" id="ARBA00022840"/>
    </source>
</evidence>
<feature type="domain" description="Helicase C-terminal" evidence="9">
    <location>
        <begin position="222"/>
        <end position="405"/>
    </location>
</feature>
<dbReference type="SUPFAM" id="SSF52540">
    <property type="entry name" value="P-loop containing nucleoside triphosphate hydrolases"/>
    <property type="match status" value="1"/>
</dbReference>
<name>A0A507FL17_9FUNG</name>
<dbReference type="SMART" id="SM00487">
    <property type="entry name" value="DEXDc"/>
    <property type="match status" value="1"/>
</dbReference>
<dbReference type="PANTHER" id="PTHR18934">
    <property type="entry name" value="ATP-DEPENDENT RNA HELICASE"/>
    <property type="match status" value="1"/>
</dbReference>
<evidence type="ECO:0000259" key="9">
    <source>
        <dbReference type="PROSITE" id="PS51194"/>
    </source>
</evidence>
<dbReference type="PROSITE" id="PS51192">
    <property type="entry name" value="HELICASE_ATP_BIND_1"/>
    <property type="match status" value="1"/>
</dbReference>
<evidence type="ECO:0000256" key="7">
    <source>
        <dbReference type="SAM" id="MobiDB-lite"/>
    </source>
</evidence>
<keyword evidence="5" id="KW-0067">ATP-binding</keyword>
<dbReference type="GO" id="GO:0016787">
    <property type="term" value="F:hydrolase activity"/>
    <property type="evidence" value="ECO:0007669"/>
    <property type="project" value="UniProtKB-KW"/>
</dbReference>
<dbReference type="GO" id="GO:0000390">
    <property type="term" value="P:spliceosomal complex disassembly"/>
    <property type="evidence" value="ECO:0007669"/>
    <property type="project" value="TreeGrafter"/>
</dbReference>
<reference evidence="10 11" key="1">
    <citation type="journal article" date="2019" name="Sci. Rep.">
        <title>Comparative genomics of chytrid fungi reveal insights into the obligate biotrophic and pathogenic lifestyle of Synchytrium endobioticum.</title>
        <authorList>
            <person name="van de Vossenberg B.T.L.H."/>
            <person name="Warris S."/>
            <person name="Nguyen H.D.T."/>
            <person name="van Gent-Pelzer M.P.E."/>
            <person name="Joly D.L."/>
            <person name="van de Geest H.C."/>
            <person name="Bonants P.J.M."/>
            <person name="Smith D.S."/>
            <person name="Levesque C.A."/>
            <person name="van der Lee T.A.J."/>
        </authorList>
    </citation>
    <scope>NUCLEOTIDE SEQUENCE [LARGE SCALE GENOMIC DNA]</scope>
    <source>
        <strain evidence="10 11">CBS 675.73</strain>
    </source>
</reference>
<dbReference type="PANTHER" id="PTHR18934:SF85">
    <property type="entry name" value="ATP-DEPENDENT RNA HELICASE DHX8"/>
    <property type="match status" value="1"/>
</dbReference>
<sequence>MTSHKFSASEYEADFETTRTSLPIYQYQESIVEAVDEFQVLIVCGDTGSGKTTQLPQYLHEQRKDARIIVTQPRRIAAISAAQRVAHETSTPLGGLVGYSVRFESAKSADTKILYVTDGTLLRSVASSSESLDDLADIVILDEAHERSLETDVLFGLLKRACAVRPSLKLIVMSATLNMDKFSGFFNEAPVFTVPGRMYPVDLFYAAKMKWSALKGQIVAKTVEAVMQIHKSEEPGDILVFLTGQGDIESCARLITQEARLLHPKSDIQFFPDVQDLSIHPIYSALETHDQKSVFRPARKGFRKCVLATNIAQTSVTIPGIRFVVDCGFVKEKMADAATGVDALLVVPISKAAATQRAGRAGRTAPGKVFRLYSRDAFDDLGEDTIPEIQRSSLLGTVLSLKRMGIHDVLGFEFIDKPERDHVVKALHQLYYLGALDADGKLTTLGEQMAQIPASPFLSRALLASEQFKCTSELLTLTALLSGEEVFAHPRQDTQRITAEVAHAAFGHASGDHVALLCVYDAWIASGERESWCRDQFLRSRSLVAAKNVRVQFADILRGFRINVDSSCRIHESRRESRRQTDSRRESGSRRESDRRYERRESESDRKRVRRENHVSEDGFVFEHHDSHDSKQILAEYDAQAILKALCTGLFSNTAKRHPQRAYFYHYLTSAVKSGGEVSSSSANANALLSLHLSPTSCLAGPTTNAGGMGINDAILRSGLEWVLYQDVQFVTRANMRIVSRIDFGWVEEGISRVRGCDSARLLGLVEAKGSSTRAAGEDVGEKGVPATSNLAVSRDPEVDPAKEREDKAEAARLRYLSRKRK</sequence>
<evidence type="ECO:0000256" key="3">
    <source>
        <dbReference type="ARBA" id="ARBA00022801"/>
    </source>
</evidence>
<feature type="region of interest" description="Disordered" evidence="7">
    <location>
        <begin position="774"/>
        <end position="808"/>
    </location>
</feature>
<dbReference type="SMART" id="SM00490">
    <property type="entry name" value="HELICc"/>
    <property type="match status" value="1"/>
</dbReference>
<dbReference type="InterPro" id="IPR007502">
    <property type="entry name" value="Helicase-assoc_dom"/>
</dbReference>
<feature type="domain" description="Helicase ATP-binding" evidence="8">
    <location>
        <begin position="32"/>
        <end position="195"/>
    </location>
</feature>
<organism evidence="10 11">
    <name type="scientific">Chytriomyces confervae</name>
    <dbReference type="NCBI Taxonomy" id="246404"/>
    <lineage>
        <taxon>Eukaryota</taxon>
        <taxon>Fungi</taxon>
        <taxon>Fungi incertae sedis</taxon>
        <taxon>Chytridiomycota</taxon>
        <taxon>Chytridiomycota incertae sedis</taxon>
        <taxon>Chytridiomycetes</taxon>
        <taxon>Chytridiales</taxon>
        <taxon>Chytriomycetaceae</taxon>
        <taxon>Chytriomyces</taxon>
    </lineage>
</organism>
<dbReference type="InterPro" id="IPR048333">
    <property type="entry name" value="HA2_WH"/>
</dbReference>
<dbReference type="InterPro" id="IPR014001">
    <property type="entry name" value="Helicase_ATP-bd"/>
</dbReference>
<dbReference type="Pfam" id="PF00270">
    <property type="entry name" value="DEAD"/>
    <property type="match status" value="1"/>
</dbReference>
<dbReference type="EC" id="3.6.4.13" evidence="1"/>
<dbReference type="InterPro" id="IPR001650">
    <property type="entry name" value="Helicase_C-like"/>
</dbReference>
<protein>
    <recommendedName>
        <fullName evidence="1">RNA helicase</fullName>
        <ecNumber evidence="1">3.6.4.13</ecNumber>
    </recommendedName>
</protein>
<dbReference type="AlphaFoldDB" id="A0A507FL17"/>
<dbReference type="Pfam" id="PF21010">
    <property type="entry name" value="HA2_C"/>
    <property type="match status" value="1"/>
</dbReference>
<dbReference type="EMBL" id="QEAP01000056">
    <property type="protein sequence ID" value="TPX76128.1"/>
    <property type="molecule type" value="Genomic_DNA"/>
</dbReference>
<dbReference type="GO" id="GO:0003723">
    <property type="term" value="F:RNA binding"/>
    <property type="evidence" value="ECO:0007669"/>
    <property type="project" value="TreeGrafter"/>
</dbReference>
<dbReference type="SMART" id="SM00847">
    <property type="entry name" value="HA2"/>
    <property type="match status" value="1"/>
</dbReference>
<keyword evidence="2" id="KW-0547">Nucleotide-binding</keyword>
<evidence type="ECO:0000313" key="10">
    <source>
        <dbReference type="EMBL" id="TPX76128.1"/>
    </source>
</evidence>
<comment type="catalytic activity">
    <reaction evidence="6">
        <text>ATP + H2O = ADP + phosphate + H(+)</text>
        <dbReference type="Rhea" id="RHEA:13065"/>
        <dbReference type="ChEBI" id="CHEBI:15377"/>
        <dbReference type="ChEBI" id="CHEBI:15378"/>
        <dbReference type="ChEBI" id="CHEBI:30616"/>
        <dbReference type="ChEBI" id="CHEBI:43474"/>
        <dbReference type="ChEBI" id="CHEBI:456216"/>
        <dbReference type="EC" id="3.6.4.13"/>
    </reaction>
</comment>
<dbReference type="CDD" id="cd17917">
    <property type="entry name" value="DEXHc_RHA-like"/>
    <property type="match status" value="1"/>
</dbReference>
<evidence type="ECO:0000259" key="8">
    <source>
        <dbReference type="PROSITE" id="PS51192"/>
    </source>
</evidence>
<evidence type="ECO:0000256" key="6">
    <source>
        <dbReference type="ARBA" id="ARBA00047984"/>
    </source>
</evidence>
<evidence type="ECO:0000313" key="11">
    <source>
        <dbReference type="Proteomes" id="UP000320333"/>
    </source>
</evidence>
<feature type="compositionally biased region" description="Basic and acidic residues" evidence="7">
    <location>
        <begin position="795"/>
        <end position="808"/>
    </location>
</feature>
<dbReference type="Pfam" id="PF04408">
    <property type="entry name" value="WHD_HA2"/>
    <property type="match status" value="1"/>
</dbReference>
<accession>A0A507FL17</accession>
<evidence type="ECO:0000256" key="4">
    <source>
        <dbReference type="ARBA" id="ARBA00022806"/>
    </source>
</evidence>
<dbReference type="STRING" id="246404.A0A507FL17"/>
<feature type="region of interest" description="Disordered" evidence="7">
    <location>
        <begin position="571"/>
        <end position="611"/>
    </location>
</feature>
<evidence type="ECO:0000256" key="1">
    <source>
        <dbReference type="ARBA" id="ARBA00012552"/>
    </source>
</evidence>
<dbReference type="CDD" id="cd18791">
    <property type="entry name" value="SF2_C_RHA"/>
    <property type="match status" value="1"/>
</dbReference>
<dbReference type="InterPro" id="IPR011545">
    <property type="entry name" value="DEAD/DEAH_box_helicase_dom"/>
</dbReference>
<keyword evidence="11" id="KW-1185">Reference proteome</keyword>
<keyword evidence="3" id="KW-0378">Hydrolase</keyword>
<proteinExistence type="predicted"/>
<dbReference type="InterPro" id="IPR027417">
    <property type="entry name" value="P-loop_NTPase"/>
</dbReference>
<dbReference type="Gene3D" id="3.40.50.300">
    <property type="entry name" value="P-loop containing nucleotide triphosphate hydrolases"/>
    <property type="match status" value="2"/>
</dbReference>
<dbReference type="Proteomes" id="UP000320333">
    <property type="component" value="Unassembled WGS sequence"/>
</dbReference>
<dbReference type="PROSITE" id="PS51194">
    <property type="entry name" value="HELICASE_CTER"/>
    <property type="match status" value="1"/>
</dbReference>